<evidence type="ECO:0000313" key="4">
    <source>
        <dbReference type="EMBL" id="MRH77322.1"/>
    </source>
</evidence>
<dbReference type="Gene3D" id="3.30.2310.10">
    <property type="entry name" value="YaeB-like"/>
    <property type="match status" value="1"/>
</dbReference>
<dbReference type="RefSeq" id="WP_153718382.1">
    <property type="nucleotide sequence ID" value="NZ_WJPP01000001.1"/>
</dbReference>
<dbReference type="PROSITE" id="PS01318">
    <property type="entry name" value="TSAA_1"/>
    <property type="match status" value="1"/>
</dbReference>
<dbReference type="Pfam" id="PF01980">
    <property type="entry name" value="TrmO_N"/>
    <property type="match status" value="1"/>
</dbReference>
<dbReference type="EMBL" id="WJPP01000001">
    <property type="protein sequence ID" value="MRH77322.1"/>
    <property type="molecule type" value="Genomic_DNA"/>
</dbReference>
<dbReference type="InterPro" id="IPR041369">
    <property type="entry name" value="TrmO_C"/>
</dbReference>
<feature type="domain" description="TsaA-like" evidence="3">
    <location>
        <begin position="3"/>
        <end position="143"/>
    </location>
</feature>
<dbReference type="AlphaFoldDB" id="A0A6N7QMQ7"/>
<dbReference type="InterPro" id="IPR036413">
    <property type="entry name" value="YaeB-like_sf"/>
</dbReference>
<name>A0A6N7QMQ7_9GAMM</name>
<dbReference type="PANTHER" id="PTHR12818">
    <property type="entry name" value="TRNA (ADENINE(37)-N6)-METHYLTRANSFERASE"/>
    <property type="match status" value="1"/>
</dbReference>
<comment type="similarity">
    <text evidence="2">Belongs to the tRNA methyltransferase O family.</text>
</comment>
<dbReference type="Proteomes" id="UP000433788">
    <property type="component" value="Unassembled WGS sequence"/>
</dbReference>
<dbReference type="GO" id="GO:0008168">
    <property type="term" value="F:methyltransferase activity"/>
    <property type="evidence" value="ECO:0007669"/>
    <property type="project" value="UniProtKB-KW"/>
</dbReference>
<dbReference type="InterPro" id="IPR040372">
    <property type="entry name" value="YaeB-like"/>
</dbReference>
<keyword evidence="4" id="KW-0808">Transferase</keyword>
<comment type="caution">
    <text evidence="4">The sequence shown here is derived from an EMBL/GenBank/DDBJ whole genome shotgun (WGS) entry which is preliminary data.</text>
</comment>
<evidence type="ECO:0000256" key="2">
    <source>
        <dbReference type="ARBA" id="ARBA00033753"/>
    </source>
</evidence>
<evidence type="ECO:0000313" key="5">
    <source>
        <dbReference type="Proteomes" id="UP000433788"/>
    </source>
</evidence>
<dbReference type="CDD" id="cd09281">
    <property type="entry name" value="UPF0066"/>
    <property type="match status" value="1"/>
</dbReference>
<dbReference type="InterPro" id="IPR023370">
    <property type="entry name" value="TrmO-like_N"/>
</dbReference>
<sequence>MEIKPIATLQSVFTSRFGTPRQPGIVPDAEAVLTFLPPYNDPDALRGLETASHIWVIFGFHAIKTEPWRPMVRPPRLGGNRRLGVFSTRSPFRPNGLGLSVLRLLEVLDQPPVGLKLGGVDLMDGTPIYDVKPYLPEIDSLPDAIPPLGFEQPSEKLSVIWAPGLESTIAPKLSQLIAQTVAADPRPAYHRQRPDQQYGMTLAGHEVQWRVKHTQAEITAVTPL</sequence>
<dbReference type="Gene3D" id="2.40.30.70">
    <property type="entry name" value="YaeB-like"/>
    <property type="match status" value="1"/>
</dbReference>
<keyword evidence="5" id="KW-1185">Reference proteome</keyword>
<dbReference type="PROSITE" id="PS51668">
    <property type="entry name" value="TSAA_2"/>
    <property type="match status" value="1"/>
</dbReference>
<dbReference type="InterPro" id="IPR036414">
    <property type="entry name" value="YaeB_N_sf"/>
</dbReference>
<protein>
    <submittedName>
        <fullName evidence="4">tRNA (N6-threonylcarbamoyladenosine(37)-N6)-methyltransferase TrmO</fullName>
    </submittedName>
</protein>
<dbReference type="Pfam" id="PF18389">
    <property type="entry name" value="TrmO_C"/>
    <property type="match status" value="1"/>
</dbReference>
<keyword evidence="1" id="KW-0949">S-adenosyl-L-methionine</keyword>
<reference evidence="4 5" key="1">
    <citation type="submission" date="2019-11" db="EMBL/GenBank/DDBJ databases">
        <authorList>
            <person name="Zhang X.Y."/>
        </authorList>
    </citation>
    <scope>NUCLEOTIDE SEQUENCE [LARGE SCALE GENOMIC DNA]</scope>
    <source>
        <strain evidence="4 5">C176</strain>
    </source>
</reference>
<evidence type="ECO:0000256" key="1">
    <source>
        <dbReference type="ARBA" id="ARBA00022691"/>
    </source>
</evidence>
<dbReference type="PANTHER" id="PTHR12818:SF0">
    <property type="entry name" value="TRNA (ADENINE(37)-N6)-METHYLTRANSFERASE"/>
    <property type="match status" value="1"/>
</dbReference>
<dbReference type="InterPro" id="IPR023368">
    <property type="entry name" value="UPF0066_cons_site"/>
</dbReference>
<accession>A0A6N7QMQ7</accession>
<dbReference type="NCBIfam" id="TIGR00104">
    <property type="entry name" value="tRNA_TsaA"/>
    <property type="match status" value="1"/>
</dbReference>
<keyword evidence="4" id="KW-0489">Methyltransferase</keyword>
<dbReference type="SUPFAM" id="SSF118196">
    <property type="entry name" value="YaeB-like"/>
    <property type="match status" value="1"/>
</dbReference>
<evidence type="ECO:0000259" key="3">
    <source>
        <dbReference type="PROSITE" id="PS51668"/>
    </source>
</evidence>
<proteinExistence type="inferred from homology"/>
<dbReference type="GO" id="GO:0032259">
    <property type="term" value="P:methylation"/>
    <property type="evidence" value="ECO:0007669"/>
    <property type="project" value="UniProtKB-KW"/>
</dbReference>
<organism evidence="4 5">
    <name type="scientific">Spiribacter salilacus</name>
    <dbReference type="NCBI Taxonomy" id="2664894"/>
    <lineage>
        <taxon>Bacteria</taxon>
        <taxon>Pseudomonadati</taxon>
        <taxon>Pseudomonadota</taxon>
        <taxon>Gammaproteobacteria</taxon>
        <taxon>Chromatiales</taxon>
        <taxon>Ectothiorhodospiraceae</taxon>
        <taxon>Spiribacter</taxon>
    </lineage>
</organism>
<gene>
    <name evidence="4" type="primary">tsaA</name>
    <name evidence="4" type="ORF">GH984_01170</name>
</gene>